<keyword evidence="2" id="KW-1185">Reference proteome</keyword>
<protein>
    <submittedName>
        <fullName evidence="1">Uncharacterized protein</fullName>
    </submittedName>
</protein>
<evidence type="ECO:0000313" key="2">
    <source>
        <dbReference type="Proteomes" id="UP000623467"/>
    </source>
</evidence>
<gene>
    <name evidence="1" type="ORF">MSAN_00962700</name>
</gene>
<proteinExistence type="predicted"/>
<dbReference type="Proteomes" id="UP000623467">
    <property type="component" value="Unassembled WGS sequence"/>
</dbReference>
<reference evidence="1" key="1">
    <citation type="submission" date="2020-05" db="EMBL/GenBank/DDBJ databases">
        <title>Mycena genomes resolve the evolution of fungal bioluminescence.</title>
        <authorList>
            <person name="Tsai I.J."/>
        </authorList>
    </citation>
    <scope>NUCLEOTIDE SEQUENCE</scope>
    <source>
        <strain evidence="1">160909Yilan</strain>
    </source>
</reference>
<name>A0A8H6YTU0_9AGAR</name>
<sequence>MRRTLKLDHSCGAEDDIPSARPCSLSLAACLFVQRPRPCPRCRSRAAPHTTSTPPEAKDVLVNLLSAKSTAHHGGYSTCSTRSTCTLRCSSRFVTMRWRTAPHHGPESNPTRFGDVSALPSAAALIPGVVSSACMRELTSRSPDGMRMCACASPNSAGRDPAPCALIHLRHRTCLFQSRMAESLLPCDDSSAASHFSSHAAAGIHRDSSTPSVLSTFTTRNRGLLFPCAHPPRSSLGFAALRALHTRFLLLVSRGIAVSFPSQRPGSYRLRLPFQASSAVFSPVDSGPLLALLVDRWEHNQAAGASPPDVALSTPPCPTFERSRVLIWKRLSPTVPLSFVLILSTIWLFDFESRLAVL</sequence>
<dbReference type="EMBL" id="JACAZH010000006">
    <property type="protein sequence ID" value="KAF7367035.1"/>
    <property type="molecule type" value="Genomic_DNA"/>
</dbReference>
<accession>A0A8H6YTU0</accession>
<evidence type="ECO:0000313" key="1">
    <source>
        <dbReference type="EMBL" id="KAF7367035.1"/>
    </source>
</evidence>
<dbReference type="AlphaFoldDB" id="A0A8H6YTU0"/>
<comment type="caution">
    <text evidence="1">The sequence shown here is derived from an EMBL/GenBank/DDBJ whole genome shotgun (WGS) entry which is preliminary data.</text>
</comment>
<organism evidence="1 2">
    <name type="scientific">Mycena sanguinolenta</name>
    <dbReference type="NCBI Taxonomy" id="230812"/>
    <lineage>
        <taxon>Eukaryota</taxon>
        <taxon>Fungi</taxon>
        <taxon>Dikarya</taxon>
        <taxon>Basidiomycota</taxon>
        <taxon>Agaricomycotina</taxon>
        <taxon>Agaricomycetes</taxon>
        <taxon>Agaricomycetidae</taxon>
        <taxon>Agaricales</taxon>
        <taxon>Marasmiineae</taxon>
        <taxon>Mycenaceae</taxon>
        <taxon>Mycena</taxon>
    </lineage>
</organism>